<accession>A0A844FGK9</accession>
<reference evidence="5 6" key="1">
    <citation type="submission" date="2019-08" db="EMBL/GenBank/DDBJ databases">
        <title>In-depth cultivation of the pig gut microbiome towards novel bacterial diversity and tailored functional studies.</title>
        <authorList>
            <person name="Wylensek D."/>
            <person name="Hitch T.C.A."/>
            <person name="Clavel T."/>
        </authorList>
    </citation>
    <scope>NUCLEOTIDE SEQUENCE [LARGE SCALE GENOMIC DNA]</scope>
    <source>
        <strain evidence="5 6">Med78-601-WT-4W-RMD-3</strain>
    </source>
</reference>
<dbReference type="InterPro" id="IPR000644">
    <property type="entry name" value="CBS_dom"/>
</dbReference>
<organism evidence="5 6">
    <name type="scientific">Anaerosalibacter bizertensis</name>
    <dbReference type="NCBI Taxonomy" id="932217"/>
    <lineage>
        <taxon>Bacteria</taxon>
        <taxon>Bacillati</taxon>
        <taxon>Bacillota</taxon>
        <taxon>Tissierellia</taxon>
        <taxon>Tissierellales</taxon>
        <taxon>Sporanaerobacteraceae</taxon>
        <taxon>Anaerosalibacter</taxon>
    </lineage>
</organism>
<dbReference type="OrthoDB" id="9790355at2"/>
<name>A0A844FGK9_9FIRM</name>
<dbReference type="InterPro" id="IPR051257">
    <property type="entry name" value="Diverse_CBS-Domain"/>
</dbReference>
<gene>
    <name evidence="5" type="ORF">FYJ27_05125</name>
    <name evidence="4" type="ORF">L0P62_10480</name>
</gene>
<dbReference type="InterPro" id="IPR046342">
    <property type="entry name" value="CBS_dom_sf"/>
</dbReference>
<evidence type="ECO:0000256" key="1">
    <source>
        <dbReference type="ARBA" id="ARBA00023122"/>
    </source>
</evidence>
<keyword evidence="7" id="KW-1185">Reference proteome</keyword>
<feature type="domain" description="CBS" evidence="3">
    <location>
        <begin position="97"/>
        <end position="149"/>
    </location>
</feature>
<dbReference type="RefSeq" id="WP_154483791.1">
    <property type="nucleotide sequence ID" value="NZ_JAHLOA010000001.1"/>
</dbReference>
<sequence length="149" mass="17048">MLAKDIMTENVITIKEDDSVEYIAKLLLEYNISGLPVVNDENEVVGMITEADLIYRSKKLKIPTHIELLGSYIFLESFKTIENQIKKMTAYKAKDMMTTDVITVDYEEDIEEIASIMIDKKINRVPVLKEGKLVGIISRKDIIKGYTQK</sequence>
<dbReference type="PROSITE" id="PS51371">
    <property type="entry name" value="CBS"/>
    <property type="match status" value="2"/>
</dbReference>
<dbReference type="AlphaFoldDB" id="A0A844FGK9"/>
<dbReference type="Gene3D" id="3.10.580.10">
    <property type="entry name" value="CBS-domain"/>
    <property type="match status" value="1"/>
</dbReference>
<evidence type="ECO:0000313" key="6">
    <source>
        <dbReference type="Proteomes" id="UP000462760"/>
    </source>
</evidence>
<dbReference type="PANTHER" id="PTHR43080">
    <property type="entry name" value="CBS DOMAIN-CONTAINING PROTEIN CBSX3, MITOCHONDRIAL"/>
    <property type="match status" value="1"/>
</dbReference>
<evidence type="ECO:0000313" key="5">
    <source>
        <dbReference type="EMBL" id="MSS43116.1"/>
    </source>
</evidence>
<dbReference type="SUPFAM" id="SSF54631">
    <property type="entry name" value="CBS-domain pair"/>
    <property type="match status" value="1"/>
</dbReference>
<feature type="domain" description="CBS" evidence="3">
    <location>
        <begin position="7"/>
        <end position="64"/>
    </location>
</feature>
<evidence type="ECO:0000313" key="4">
    <source>
        <dbReference type="EMBL" id="MCG4565876.1"/>
    </source>
</evidence>
<dbReference type="EMBL" id="JAKNID010000061">
    <property type="protein sequence ID" value="MCG4565876.1"/>
    <property type="molecule type" value="Genomic_DNA"/>
</dbReference>
<protein>
    <submittedName>
        <fullName evidence="5">CBS domain-containing protein</fullName>
    </submittedName>
</protein>
<dbReference type="SMART" id="SM00116">
    <property type="entry name" value="CBS"/>
    <property type="match status" value="2"/>
</dbReference>
<dbReference type="EMBL" id="VULR01000005">
    <property type="protein sequence ID" value="MSS43116.1"/>
    <property type="molecule type" value="Genomic_DNA"/>
</dbReference>
<evidence type="ECO:0000256" key="2">
    <source>
        <dbReference type="PROSITE-ProRule" id="PRU00703"/>
    </source>
</evidence>
<dbReference type="Proteomes" id="UP000462760">
    <property type="component" value="Unassembled WGS sequence"/>
</dbReference>
<evidence type="ECO:0000313" key="7">
    <source>
        <dbReference type="Proteomes" id="UP001108123"/>
    </source>
</evidence>
<reference evidence="4" key="2">
    <citation type="submission" date="2022-01" db="EMBL/GenBank/DDBJ databases">
        <title>Collection of gut derived symbiotic bacterial strains cultured from healthy donors.</title>
        <authorList>
            <person name="Lin H."/>
            <person name="Kohout C."/>
            <person name="Waligurski E."/>
            <person name="Pamer E.G."/>
        </authorList>
    </citation>
    <scope>NUCLEOTIDE SEQUENCE</scope>
    <source>
        <strain evidence="4">MSK.14.39</strain>
    </source>
</reference>
<dbReference type="Pfam" id="PF00571">
    <property type="entry name" value="CBS"/>
    <property type="match status" value="2"/>
</dbReference>
<dbReference type="Proteomes" id="UP001108123">
    <property type="component" value="Unassembled WGS sequence"/>
</dbReference>
<evidence type="ECO:0000259" key="3">
    <source>
        <dbReference type="PROSITE" id="PS51371"/>
    </source>
</evidence>
<dbReference type="CDD" id="cd04586">
    <property type="entry name" value="CBS_pair_BON_assoc"/>
    <property type="match status" value="1"/>
</dbReference>
<proteinExistence type="predicted"/>
<dbReference type="PANTHER" id="PTHR43080:SF2">
    <property type="entry name" value="CBS DOMAIN-CONTAINING PROTEIN"/>
    <property type="match status" value="1"/>
</dbReference>
<keyword evidence="1 2" id="KW-0129">CBS domain</keyword>
<comment type="caution">
    <text evidence="5">The sequence shown here is derived from an EMBL/GenBank/DDBJ whole genome shotgun (WGS) entry which is preliminary data.</text>
</comment>